<dbReference type="KEGG" id="sll:SLITO_v1c06850"/>
<evidence type="ECO:0000256" key="6">
    <source>
        <dbReference type="ARBA" id="ARBA00048615"/>
    </source>
</evidence>
<dbReference type="PRINTS" id="PR00084">
    <property type="entry name" value="MTLDHDRGNASE"/>
</dbReference>
<dbReference type="Gene3D" id="1.10.1040.10">
    <property type="entry name" value="N-(1-d-carboxylethyl)-l-norvaline Dehydrogenase, domain 2"/>
    <property type="match status" value="1"/>
</dbReference>
<comment type="catalytic activity">
    <reaction evidence="6">
        <text>D-mannitol 1-phosphate + NAD(+) = beta-D-fructose 6-phosphate + NADH + H(+)</text>
        <dbReference type="Rhea" id="RHEA:19661"/>
        <dbReference type="ChEBI" id="CHEBI:15378"/>
        <dbReference type="ChEBI" id="CHEBI:57540"/>
        <dbReference type="ChEBI" id="CHEBI:57634"/>
        <dbReference type="ChEBI" id="CHEBI:57945"/>
        <dbReference type="ChEBI" id="CHEBI:61381"/>
        <dbReference type="EC" id="1.1.1.17"/>
    </reaction>
</comment>
<name>A0A0K1W2K6_9MOLU</name>
<dbReference type="GO" id="GO:0005829">
    <property type="term" value="C:cytosol"/>
    <property type="evidence" value="ECO:0007669"/>
    <property type="project" value="TreeGrafter"/>
</dbReference>
<dbReference type="PROSITE" id="PS00974">
    <property type="entry name" value="MANNITOL_DHGENASE"/>
    <property type="match status" value="1"/>
</dbReference>
<protein>
    <recommendedName>
        <fullName evidence="3">Mannitol-1-phosphate 5-dehydrogenase</fullName>
        <ecNumber evidence="2">1.1.1.17</ecNumber>
    </recommendedName>
</protein>
<organism evidence="9 10">
    <name type="scientific">Spiroplasma litorale</name>
    <dbReference type="NCBI Taxonomy" id="216942"/>
    <lineage>
        <taxon>Bacteria</taxon>
        <taxon>Bacillati</taxon>
        <taxon>Mycoplasmatota</taxon>
        <taxon>Mollicutes</taxon>
        <taxon>Entomoplasmatales</taxon>
        <taxon>Spiroplasmataceae</taxon>
        <taxon>Spiroplasma</taxon>
    </lineage>
</organism>
<dbReference type="InterPro" id="IPR013131">
    <property type="entry name" value="Mannitol_DH_N"/>
</dbReference>
<dbReference type="PANTHER" id="PTHR30524">
    <property type="entry name" value="MANNITOL-1-PHOSPHATE 5-DEHYDROGENASE"/>
    <property type="match status" value="1"/>
</dbReference>
<keyword evidence="10" id="KW-1185">Reference proteome</keyword>
<feature type="domain" description="Mannitol dehydrogenase N-terminal" evidence="7">
    <location>
        <begin position="1"/>
        <end position="184"/>
    </location>
</feature>
<dbReference type="EC" id="1.1.1.17" evidence="2"/>
<dbReference type="PATRIC" id="fig|216942.3.peg.695"/>
<feature type="domain" description="Mannitol dehydrogenase C-terminal" evidence="8">
    <location>
        <begin position="202"/>
        <end position="364"/>
    </location>
</feature>
<evidence type="ECO:0000256" key="5">
    <source>
        <dbReference type="ARBA" id="ARBA00023027"/>
    </source>
</evidence>
<evidence type="ECO:0000259" key="8">
    <source>
        <dbReference type="Pfam" id="PF08125"/>
    </source>
</evidence>
<dbReference type="Pfam" id="PF08125">
    <property type="entry name" value="Mannitol_dh_C"/>
    <property type="match status" value="1"/>
</dbReference>
<dbReference type="InterPro" id="IPR000669">
    <property type="entry name" value="Mannitol_DH"/>
</dbReference>
<dbReference type="Gene3D" id="3.40.50.720">
    <property type="entry name" value="NAD(P)-binding Rossmann-like Domain"/>
    <property type="match status" value="1"/>
</dbReference>
<evidence type="ECO:0000313" key="10">
    <source>
        <dbReference type="Proteomes" id="UP000067476"/>
    </source>
</evidence>
<evidence type="ECO:0000256" key="4">
    <source>
        <dbReference type="ARBA" id="ARBA00023002"/>
    </source>
</evidence>
<dbReference type="Pfam" id="PF01232">
    <property type="entry name" value="Mannitol_dh"/>
    <property type="match status" value="1"/>
</dbReference>
<dbReference type="InterPro" id="IPR023027">
    <property type="entry name" value="Mannitol_DH_CS"/>
</dbReference>
<keyword evidence="5" id="KW-0520">NAD</keyword>
<dbReference type="InterPro" id="IPR013328">
    <property type="entry name" value="6PGD_dom2"/>
</dbReference>
<gene>
    <name evidence="9" type="primary">mtlD</name>
    <name evidence="9" type="ORF">SLITO_v1c06850</name>
</gene>
<dbReference type="STRING" id="216942.SLITO_v1c06850"/>
<dbReference type="InterPro" id="IPR008927">
    <property type="entry name" value="6-PGluconate_DH-like_C_sf"/>
</dbReference>
<evidence type="ECO:0000313" key="9">
    <source>
        <dbReference type="EMBL" id="AKX34312.1"/>
    </source>
</evidence>
<dbReference type="GO" id="GO:0019592">
    <property type="term" value="P:mannitol catabolic process"/>
    <property type="evidence" value="ECO:0007669"/>
    <property type="project" value="TreeGrafter"/>
</dbReference>
<dbReference type="InterPro" id="IPR013118">
    <property type="entry name" value="Mannitol_DH_C"/>
</dbReference>
<dbReference type="InterPro" id="IPR036291">
    <property type="entry name" value="NAD(P)-bd_dom_sf"/>
</dbReference>
<evidence type="ECO:0000256" key="3">
    <source>
        <dbReference type="ARBA" id="ARBA00016219"/>
    </source>
</evidence>
<sequence>MKIIHYGAGNIGRGFIAPILLNNNQNNEFWFVDSNENIINLLKNKSSYKVIELDENKNTTFITGYKAVKPQDLEKNVDIENIDIITTSIGSNNLSFIKNQIISIIKIKEVSKKNLIIMCCENGVNISNWFSKEISKDYSYDNKLIFFVDVMVDRIVPNKVLEDANVEVEPYYSWVVDETNWPVKVEKINNITYTNNINAEICKKVWMLNGGHASLSWKEWKLSKFKNKIINKTLNDENNKELILFLKNYLLEISKVLELEFNLKKESLDTFIDTVIKRFKNIHINDEFERVARNTIKKIQLDERILMPFSLAIKNNIECNYIKETIINAISYNNVNDVDGNTINELTKKGYNKFDLIKELINNIDDSLINEILK</sequence>
<accession>A0A0K1W2K6</accession>
<dbReference type="Proteomes" id="UP000067476">
    <property type="component" value="Chromosome"/>
</dbReference>
<proteinExistence type="inferred from homology"/>
<dbReference type="GO" id="GO:0008926">
    <property type="term" value="F:mannitol-1-phosphate 5-dehydrogenase activity"/>
    <property type="evidence" value="ECO:0007669"/>
    <property type="project" value="UniProtKB-EC"/>
</dbReference>
<reference evidence="9 10" key="1">
    <citation type="journal article" date="2015" name="Genome Announc.">
        <title>Complete Genome Sequence of Spiroplasma litorale TN-1T (DSM 21781), a Bacterium Isolated from a Green-Eyed Horsefly (Tabanus nigrovittatus).</title>
        <authorList>
            <person name="Lo W.S."/>
            <person name="Lai Y.C."/>
            <person name="Lien Y.W."/>
            <person name="Wang T.H."/>
            <person name="Kuo C.H."/>
        </authorList>
    </citation>
    <scope>NUCLEOTIDE SEQUENCE [LARGE SCALE GENOMIC DNA]</scope>
    <source>
        <strain evidence="9 10">TN-1</strain>
    </source>
</reference>
<evidence type="ECO:0000256" key="1">
    <source>
        <dbReference type="ARBA" id="ARBA00006541"/>
    </source>
</evidence>
<dbReference type="OrthoDB" id="271711at2"/>
<dbReference type="SUPFAM" id="SSF51735">
    <property type="entry name" value="NAD(P)-binding Rossmann-fold domains"/>
    <property type="match status" value="1"/>
</dbReference>
<dbReference type="EMBL" id="CP012357">
    <property type="protein sequence ID" value="AKX34312.1"/>
    <property type="molecule type" value="Genomic_DNA"/>
</dbReference>
<dbReference type="RefSeq" id="WP_075058404.1">
    <property type="nucleotide sequence ID" value="NZ_CP012357.1"/>
</dbReference>
<comment type="similarity">
    <text evidence="1">Belongs to the mannitol dehydrogenase family.</text>
</comment>
<dbReference type="AlphaFoldDB" id="A0A0K1W2K6"/>
<evidence type="ECO:0000259" key="7">
    <source>
        <dbReference type="Pfam" id="PF01232"/>
    </source>
</evidence>
<dbReference type="PANTHER" id="PTHR30524:SF0">
    <property type="entry name" value="ALTRONATE OXIDOREDUCTASE-RELATED"/>
    <property type="match status" value="1"/>
</dbReference>
<evidence type="ECO:0000256" key="2">
    <source>
        <dbReference type="ARBA" id="ARBA00012939"/>
    </source>
</evidence>
<keyword evidence="4" id="KW-0560">Oxidoreductase</keyword>
<dbReference type="SUPFAM" id="SSF48179">
    <property type="entry name" value="6-phosphogluconate dehydrogenase C-terminal domain-like"/>
    <property type="match status" value="1"/>
</dbReference>